<dbReference type="KEGG" id="bva:BVAF_356"/>
<dbReference type="InterPro" id="IPR037229">
    <property type="entry name" value="Ribosomal_bL35_sf"/>
</dbReference>
<keyword evidence="2 5" id="KW-0689">Ribosomal protein</keyword>
<evidence type="ECO:0000313" key="8">
    <source>
        <dbReference type="Proteomes" id="UP000007464"/>
    </source>
</evidence>
<gene>
    <name evidence="5 7" type="primary">rpmI</name>
    <name evidence="7" type="ordered locus">BVAF_356</name>
</gene>
<organism evidence="7 8">
    <name type="scientific">Blochmanniella vafra (strain BVAF)</name>
    <dbReference type="NCBI Taxonomy" id="859654"/>
    <lineage>
        <taxon>Bacteria</taxon>
        <taxon>Pseudomonadati</taxon>
        <taxon>Pseudomonadota</taxon>
        <taxon>Gammaproteobacteria</taxon>
        <taxon>Enterobacterales</taxon>
        <taxon>Enterobacteriaceae</taxon>
        <taxon>ant endosymbionts</taxon>
        <taxon>Candidatus Blochmanniella</taxon>
    </lineage>
</organism>
<dbReference type="SUPFAM" id="SSF143034">
    <property type="entry name" value="L35p-like"/>
    <property type="match status" value="1"/>
</dbReference>
<dbReference type="GO" id="GO:0022625">
    <property type="term" value="C:cytosolic large ribosomal subunit"/>
    <property type="evidence" value="ECO:0007669"/>
    <property type="project" value="TreeGrafter"/>
</dbReference>
<dbReference type="OrthoDB" id="47476at2"/>
<sequence length="65" mass="7763">MPKIKTLKSAKKRFTKTSSGKYKYKHAYTRHILTKKSSKLKRHLRHRSVLSNMYISKITKILPYI</sequence>
<dbReference type="GO" id="GO:0006412">
    <property type="term" value="P:translation"/>
    <property type="evidence" value="ECO:0007669"/>
    <property type="project" value="UniProtKB-UniRule"/>
</dbReference>
<comment type="similarity">
    <text evidence="1 5 6">Belongs to the bacterial ribosomal protein bL35 family.</text>
</comment>
<evidence type="ECO:0000313" key="7">
    <source>
        <dbReference type="EMBL" id="ADV33750.1"/>
    </source>
</evidence>
<proteinExistence type="inferred from homology"/>
<keyword evidence="3 5" id="KW-0687">Ribonucleoprotein</keyword>
<dbReference type="Gene3D" id="4.10.410.60">
    <property type="match status" value="1"/>
</dbReference>
<dbReference type="Proteomes" id="UP000007464">
    <property type="component" value="Chromosome"/>
</dbReference>
<accession>E8Q703</accession>
<dbReference type="EMBL" id="CP002189">
    <property type="protein sequence ID" value="ADV33750.1"/>
    <property type="molecule type" value="Genomic_DNA"/>
</dbReference>
<evidence type="ECO:0000256" key="3">
    <source>
        <dbReference type="ARBA" id="ARBA00023274"/>
    </source>
</evidence>
<dbReference type="NCBIfam" id="TIGR00001">
    <property type="entry name" value="rpmI_bact"/>
    <property type="match status" value="1"/>
</dbReference>
<dbReference type="PRINTS" id="PR00064">
    <property type="entry name" value="RIBOSOMALL35"/>
</dbReference>
<dbReference type="STRING" id="859654.BVAF_356"/>
<dbReference type="HOGENOM" id="CLU_169643_3_1_6"/>
<dbReference type="RefSeq" id="WP_013516675.1">
    <property type="nucleotide sequence ID" value="NC_014909.2"/>
</dbReference>
<dbReference type="PROSITE" id="PS00936">
    <property type="entry name" value="RIBOSOMAL_L35"/>
    <property type="match status" value="1"/>
</dbReference>
<name>E8Q703_BLOVB</name>
<evidence type="ECO:0000256" key="6">
    <source>
        <dbReference type="RuleBase" id="RU000568"/>
    </source>
</evidence>
<dbReference type="HAMAP" id="MF_00514">
    <property type="entry name" value="Ribosomal_bL35"/>
    <property type="match status" value="1"/>
</dbReference>
<evidence type="ECO:0000256" key="4">
    <source>
        <dbReference type="ARBA" id="ARBA00071664"/>
    </source>
</evidence>
<dbReference type="Pfam" id="PF01632">
    <property type="entry name" value="Ribosomal_L35p"/>
    <property type="match status" value="1"/>
</dbReference>
<dbReference type="InterPro" id="IPR018265">
    <property type="entry name" value="Ribosomal_bL35_CS"/>
</dbReference>
<evidence type="ECO:0000256" key="1">
    <source>
        <dbReference type="ARBA" id="ARBA00006598"/>
    </source>
</evidence>
<dbReference type="AlphaFoldDB" id="E8Q703"/>
<dbReference type="GO" id="GO:0003735">
    <property type="term" value="F:structural constituent of ribosome"/>
    <property type="evidence" value="ECO:0007669"/>
    <property type="project" value="InterPro"/>
</dbReference>
<evidence type="ECO:0000256" key="2">
    <source>
        <dbReference type="ARBA" id="ARBA00022980"/>
    </source>
</evidence>
<dbReference type="InterPro" id="IPR021137">
    <property type="entry name" value="Ribosomal_bL35-like"/>
</dbReference>
<dbReference type="PANTHER" id="PTHR33343">
    <property type="entry name" value="54S RIBOSOMAL PROTEIN BL35M"/>
    <property type="match status" value="1"/>
</dbReference>
<dbReference type="FunFam" id="4.10.410.60:FF:000001">
    <property type="entry name" value="50S ribosomal protein L35"/>
    <property type="match status" value="1"/>
</dbReference>
<keyword evidence="8" id="KW-1185">Reference proteome</keyword>
<evidence type="ECO:0000256" key="5">
    <source>
        <dbReference type="HAMAP-Rule" id="MF_00514"/>
    </source>
</evidence>
<reference evidence="7 8" key="1">
    <citation type="journal article" date="2010" name="BMC Genomics">
        <title>Unprecedented loss of ammonia assimilation capability in a urease-encoding bacterial mutualist.</title>
        <authorList>
            <person name="Williams L.E."/>
            <person name="Wernegreen J.J."/>
        </authorList>
    </citation>
    <scope>NUCLEOTIDE SEQUENCE [LARGE SCALE GENOMIC DNA]</scope>
    <source>
        <strain evidence="7 8">BVAF</strain>
    </source>
</reference>
<dbReference type="InterPro" id="IPR001706">
    <property type="entry name" value="Ribosomal_bL35"/>
</dbReference>
<protein>
    <recommendedName>
        <fullName evidence="4 5">Large ribosomal subunit protein bL35</fullName>
    </recommendedName>
</protein>
<dbReference type="PANTHER" id="PTHR33343:SF1">
    <property type="entry name" value="LARGE RIBOSOMAL SUBUNIT PROTEIN BL35M"/>
    <property type="match status" value="1"/>
</dbReference>